<sequence>MSLDLAAYFRRIGHDGPAAPTLETLQQLALRHPGRIPFENLDPLLGRPVALDLDSLQRKLVQGGRGGFCYEHNLLFQAVLEAIGFRVTGLAARVWWGRAAEAPAPPRTHMLLRVDLDDGPRLVDVGFGGLTLTGVLRLEPGVVQATPHEPFRLLVQGDGYVLQALVAGAWQTLYEFDLQPQQRADYEMACWYLCHHPDSRFVRQLLAARVDGTVRYGLLDRAFSVHRPGQPSERRTLDGADALFEVLETRFGVALDGGMRDALRRRGVPH</sequence>
<reference evidence="4 6" key="2">
    <citation type="submission" date="2019-03" db="EMBL/GenBank/DDBJ databases">
        <title>Genomic Encyclopedia of Type Strains, Phase IV (KMG-IV): sequencing the most valuable type-strain genomes for metagenomic binning, comparative biology and taxonomic classification.</title>
        <authorList>
            <person name="Goeker M."/>
        </authorList>
    </citation>
    <scope>NUCLEOTIDE SEQUENCE [LARGE SCALE GENOMIC DNA]</scope>
    <source>
        <strain evidence="4 6">DSM 15264</strain>
    </source>
</reference>
<dbReference type="PRINTS" id="PR01543">
    <property type="entry name" value="ANATRNSFRASE"/>
</dbReference>
<dbReference type="PANTHER" id="PTHR11786:SF0">
    <property type="entry name" value="ARYLAMINE N-ACETYLTRANSFERASE 4-RELATED"/>
    <property type="match status" value="1"/>
</dbReference>
<evidence type="ECO:0000313" key="6">
    <source>
        <dbReference type="Proteomes" id="UP000294772"/>
    </source>
</evidence>
<dbReference type="SUPFAM" id="SSF54001">
    <property type="entry name" value="Cysteine proteinases"/>
    <property type="match status" value="1"/>
</dbReference>
<reference evidence="3 5" key="1">
    <citation type="submission" date="2018-02" db="EMBL/GenBank/DDBJ databases">
        <title>Reclassifiation of [Polyangium] brachysporum DSM 7029 as Guopingzhaonella breviflexa gen. nov., sp. nov., a member of the family Comamonadaceae.</title>
        <authorList>
            <person name="Tang B."/>
        </authorList>
    </citation>
    <scope>NUCLEOTIDE SEQUENCE [LARGE SCALE GENOMIC DNA]</scope>
    <source>
        <strain evidence="3 5">DSM 15344</strain>
    </source>
</reference>
<comment type="caution">
    <text evidence="3">The sequence shown here is derived from an EMBL/GenBank/DDBJ whole genome shotgun (WGS) entry which is preliminary data.</text>
</comment>
<proteinExistence type="inferred from homology"/>
<evidence type="ECO:0000256" key="1">
    <source>
        <dbReference type="ARBA" id="ARBA00006547"/>
    </source>
</evidence>
<dbReference type="Gene3D" id="3.30.2140.10">
    <property type="entry name" value="Arylamine N-acetyltransferase"/>
    <property type="match status" value="1"/>
</dbReference>
<evidence type="ECO:0000256" key="2">
    <source>
        <dbReference type="RuleBase" id="RU003452"/>
    </source>
</evidence>
<dbReference type="InterPro" id="IPR001447">
    <property type="entry name" value="Arylamine_N-AcTrfase"/>
</dbReference>
<comment type="similarity">
    <text evidence="1 2">Belongs to the arylamine N-acetyltransferase family.</text>
</comment>
<dbReference type="OrthoDB" id="7181050at2"/>
<dbReference type="RefSeq" id="WP_104356256.1">
    <property type="nucleotide sequence ID" value="NZ_CALFFA010000016.1"/>
</dbReference>
<dbReference type="AlphaFoldDB" id="A0A2S5T7M2"/>
<dbReference type="Pfam" id="PF00797">
    <property type="entry name" value="Acetyltransf_2"/>
    <property type="match status" value="1"/>
</dbReference>
<dbReference type="Proteomes" id="UP000294772">
    <property type="component" value="Unassembled WGS sequence"/>
</dbReference>
<dbReference type="Proteomes" id="UP000239406">
    <property type="component" value="Unassembled WGS sequence"/>
</dbReference>
<dbReference type="PANTHER" id="PTHR11786">
    <property type="entry name" value="N-HYDROXYARYLAMINE O-ACETYLTRANSFERASE"/>
    <property type="match status" value="1"/>
</dbReference>
<dbReference type="Gene3D" id="2.40.128.150">
    <property type="entry name" value="Cysteine proteinases"/>
    <property type="match status" value="1"/>
</dbReference>
<dbReference type="EMBL" id="PSNY01000003">
    <property type="protein sequence ID" value="PPE70995.1"/>
    <property type="molecule type" value="Genomic_DNA"/>
</dbReference>
<gene>
    <name evidence="3" type="ORF">C1702_03255</name>
    <name evidence="4" type="ORF">EV676_10488</name>
</gene>
<organism evidence="3 5">
    <name type="scientific">Caldimonas thermodepolymerans</name>
    <dbReference type="NCBI Taxonomy" id="215580"/>
    <lineage>
        <taxon>Bacteria</taxon>
        <taxon>Pseudomonadati</taxon>
        <taxon>Pseudomonadota</taxon>
        <taxon>Betaproteobacteria</taxon>
        <taxon>Burkholderiales</taxon>
        <taxon>Sphaerotilaceae</taxon>
        <taxon>Caldimonas</taxon>
    </lineage>
</organism>
<name>A0A2S5T7M2_9BURK</name>
<accession>A0A2S5T7M2</accession>
<evidence type="ECO:0000313" key="4">
    <source>
        <dbReference type="EMBL" id="TCP07533.1"/>
    </source>
</evidence>
<keyword evidence="5" id="KW-1185">Reference proteome</keyword>
<evidence type="ECO:0000313" key="5">
    <source>
        <dbReference type="Proteomes" id="UP000239406"/>
    </source>
</evidence>
<protein>
    <submittedName>
        <fullName evidence="3">Arylamine N-acetyltransferase</fullName>
    </submittedName>
    <submittedName>
        <fullName evidence="4">N-hydroxyarylamine O-acetyltransferase</fullName>
    </submittedName>
</protein>
<dbReference type="GO" id="GO:0016407">
    <property type="term" value="F:acetyltransferase activity"/>
    <property type="evidence" value="ECO:0007669"/>
    <property type="project" value="InterPro"/>
</dbReference>
<keyword evidence="3" id="KW-0808">Transferase</keyword>
<evidence type="ECO:0000313" key="3">
    <source>
        <dbReference type="EMBL" id="PPE70995.1"/>
    </source>
</evidence>
<dbReference type="InterPro" id="IPR038765">
    <property type="entry name" value="Papain-like_cys_pep_sf"/>
</dbReference>
<dbReference type="EMBL" id="SLXF01000004">
    <property type="protein sequence ID" value="TCP07533.1"/>
    <property type="molecule type" value="Genomic_DNA"/>
</dbReference>